<evidence type="ECO:0000313" key="3">
    <source>
        <dbReference type="Proteomes" id="UP000319255"/>
    </source>
</evidence>
<protein>
    <submittedName>
        <fullName evidence="2">DUF861 domain-containing protein</fullName>
    </submittedName>
</protein>
<dbReference type="SUPFAM" id="SSF51182">
    <property type="entry name" value="RmlC-like cupins"/>
    <property type="match status" value="1"/>
</dbReference>
<dbReference type="PANTHER" id="PTHR40943:SF2">
    <property type="entry name" value="(S)-UREIDOGLYCINE AMINOHYDROLASE CUPIN DOMAIN-CONTAINING PROTEIN"/>
    <property type="match status" value="1"/>
</dbReference>
<proteinExistence type="predicted"/>
<dbReference type="AlphaFoldDB" id="A0A501WPW4"/>
<reference evidence="2 3" key="1">
    <citation type="submission" date="2019-06" db="EMBL/GenBank/DDBJ databases">
        <title>A novel bacterium of genus Amaricoccus, isolated from marine sediment.</title>
        <authorList>
            <person name="Huang H."/>
            <person name="Mo K."/>
            <person name="Hu Y."/>
        </authorList>
    </citation>
    <scope>NUCLEOTIDE SEQUENCE [LARGE SCALE GENOMIC DNA]</scope>
    <source>
        <strain evidence="2 3">HB172011</strain>
    </source>
</reference>
<evidence type="ECO:0000313" key="2">
    <source>
        <dbReference type="EMBL" id="TPE50154.1"/>
    </source>
</evidence>
<dbReference type="Pfam" id="PF05899">
    <property type="entry name" value="Cupin_3"/>
    <property type="match status" value="1"/>
</dbReference>
<dbReference type="EMBL" id="VFRP01000011">
    <property type="protein sequence ID" value="TPE50154.1"/>
    <property type="molecule type" value="Genomic_DNA"/>
</dbReference>
<gene>
    <name evidence="2" type="ORF">FJM51_12255</name>
</gene>
<dbReference type="InterPro" id="IPR014710">
    <property type="entry name" value="RmlC-like_jellyroll"/>
</dbReference>
<dbReference type="Proteomes" id="UP000319255">
    <property type="component" value="Unassembled WGS sequence"/>
</dbReference>
<evidence type="ECO:0000259" key="1">
    <source>
        <dbReference type="Pfam" id="PF05899"/>
    </source>
</evidence>
<dbReference type="PANTHER" id="PTHR40943">
    <property type="entry name" value="CYTOPLASMIC PROTEIN-RELATED"/>
    <property type="match status" value="1"/>
</dbReference>
<accession>A0A501WPW4</accession>
<organism evidence="2 3">
    <name type="scientific">Amaricoccus solimangrovi</name>
    <dbReference type="NCBI Taxonomy" id="2589815"/>
    <lineage>
        <taxon>Bacteria</taxon>
        <taxon>Pseudomonadati</taxon>
        <taxon>Pseudomonadota</taxon>
        <taxon>Alphaproteobacteria</taxon>
        <taxon>Rhodobacterales</taxon>
        <taxon>Paracoccaceae</taxon>
        <taxon>Amaricoccus</taxon>
    </lineage>
</organism>
<dbReference type="InterPro" id="IPR011051">
    <property type="entry name" value="RmlC_Cupin_sf"/>
</dbReference>
<dbReference type="OrthoDB" id="9799053at2"/>
<dbReference type="RefSeq" id="WP_140454438.1">
    <property type="nucleotide sequence ID" value="NZ_VFRP01000011.1"/>
</dbReference>
<sequence length="120" mass="12791">MPKPDHVVTVDMSDRAEPADAALSRVVAGSGVARLWNAFSDPSGRYHAGHWQAEPGTLSVDYAESELCVLLEGRVRLTDATGTVEYGPGEAFVVAAGFRGTWESIGRVTKIYAILMPEGA</sequence>
<dbReference type="Gene3D" id="2.60.120.10">
    <property type="entry name" value="Jelly Rolls"/>
    <property type="match status" value="1"/>
</dbReference>
<dbReference type="InterPro" id="IPR008579">
    <property type="entry name" value="UGlyAH_Cupin_dom"/>
</dbReference>
<keyword evidence="3" id="KW-1185">Reference proteome</keyword>
<comment type="caution">
    <text evidence="2">The sequence shown here is derived from an EMBL/GenBank/DDBJ whole genome shotgun (WGS) entry which is preliminary data.</text>
</comment>
<name>A0A501WPW4_9RHOB</name>
<dbReference type="CDD" id="cd02227">
    <property type="entry name" value="cupin_TM1112-like"/>
    <property type="match status" value="1"/>
</dbReference>
<feature type="domain" description="(S)-ureidoglycine aminohydrolase cupin" evidence="1">
    <location>
        <begin position="42"/>
        <end position="112"/>
    </location>
</feature>